<sequence>MEIELYGFRCHNHLIFRVHPGKITLLKGQTGIGKSTILLAVQWALYGKDRNVTNNQTTGTKKMYVKLLLMIEGTPLLIYRQKNPGLIQIQYGNVIYEDKTAQDMIDNMFYDKDIWKSCCYIEQRCRNHFLNLSNAERMDLIYKLTFDAGQDPMKYIEKIDSKVRDLSSKISSDKTVFEYEKRAYMSRYEAFIPKINSVGIAAEKLLSIEYYNSLQQELGNIRTSVDGLRKLELDRSQLLGQKTQLEYMHNQKVIELTRIPSIDELDKRIESYIRKQEQKDYRDFIVHEEIISKYPNIGSIDRNKNQTSYYDMIRSNNIAKEQNIVLDSNLESKKMEMKSRRDEIRKKRDIFNGEIYKLTAMQKQYVDACNLPEELRTKEGLDLEVGKCRKKLEELNERVQIAKLCSQTITCPKCNTRLLFSTGQLKEYDGQVCTEDIHVLGKSISEYNNRLTYLMGSSGKIDIIRDFEKVKDKIPEYQGQLQNLTNELTTLEKEISLYDGLKYVEYAIEPKVLDDYYMSRDGWRRWKEKKGDENGKEEGADQKDDTVPIDTLRSWKAKRSSLETEIVDISSKLNNIVIPESYQKQISELEGKGNILLYTLSLIPEIKALEDKRYYLTKMVEDSKENENKLQRWYSLRNILIDSINASLEDIVESLNARLEEYCTMLFSVPITVRVSLYTITKTTNNVKPQISFHIHYKGAEFTSINDLSGGEGDRVSLALTLALFSFNKFPVLMMDESIFSLNEEVKEICIETLRHMVGDHRAVLNILHNDNNHLYDEVISF</sequence>
<dbReference type="EMBL" id="LT906555">
    <property type="protein sequence ID" value="SNW62917.1"/>
    <property type="molecule type" value="Genomic_DNA"/>
</dbReference>
<keyword evidence="3" id="KW-1185">Reference proteome</keyword>
<dbReference type="SUPFAM" id="SSF52540">
    <property type="entry name" value="P-loop containing nucleoside triphosphate hydrolases"/>
    <property type="match status" value="1"/>
</dbReference>
<reference evidence="2" key="1">
    <citation type="submission" date="2017-08" db="EMBL/GenBank/DDBJ databases">
        <authorList>
            <consortium name="Urmite Genomes"/>
        </authorList>
    </citation>
    <scope>NUCLEOTIDE SEQUENCE [LARGE SCALE GENOMIC DNA]</scope>
    <source>
        <strain evidence="2">IHUMI-LCC2</strain>
    </source>
</reference>
<dbReference type="OrthoDB" id="4551at10239"/>
<dbReference type="PANTHER" id="PTHR32114">
    <property type="entry name" value="ABC TRANSPORTER ABCH.3"/>
    <property type="match status" value="1"/>
</dbReference>
<name>A0A2I2L5W1_9VIRU</name>
<keyword evidence="1" id="KW-0175">Coiled coil</keyword>
<proteinExistence type="predicted"/>
<protein>
    <submittedName>
        <fullName evidence="2">DNA double-stranded break repair ATPase</fullName>
    </submittedName>
</protein>
<evidence type="ECO:0000256" key="1">
    <source>
        <dbReference type="SAM" id="Coils"/>
    </source>
</evidence>
<dbReference type="CDD" id="cd00267">
    <property type="entry name" value="ABC_ATPase"/>
    <property type="match status" value="1"/>
</dbReference>
<dbReference type="RefSeq" id="YP_009449219.1">
    <property type="nucleotide sequence ID" value="NC_036594.1"/>
</dbReference>
<dbReference type="Gene3D" id="3.40.50.300">
    <property type="entry name" value="P-loop containing nucleotide triphosphate hydrolases"/>
    <property type="match status" value="2"/>
</dbReference>
<dbReference type="Proteomes" id="UP000236316">
    <property type="component" value="Segment"/>
</dbReference>
<evidence type="ECO:0000313" key="3">
    <source>
        <dbReference type="Proteomes" id="UP000236316"/>
    </source>
</evidence>
<dbReference type="PANTHER" id="PTHR32114:SF2">
    <property type="entry name" value="ABC TRANSPORTER ABCH.3"/>
    <property type="match status" value="1"/>
</dbReference>
<organism evidence="2">
    <name type="scientific">Orpheovirus IHUMI-LCC2</name>
    <dbReference type="NCBI Taxonomy" id="2023057"/>
    <lineage>
        <taxon>Viruses</taxon>
        <taxon>Varidnaviria</taxon>
        <taxon>Bamfordvirae</taxon>
        <taxon>Nucleocytoviricota</taxon>
        <taxon>Megaviricetes</taxon>
        <taxon>Pimascovirales</taxon>
        <taxon>Ocovirineae</taxon>
        <taxon>Orpheoviridae</taxon>
        <taxon>Alphaorpheovirus</taxon>
        <taxon>Alphaorpheovirus massiliense</taxon>
    </lineage>
</organism>
<dbReference type="InterPro" id="IPR027417">
    <property type="entry name" value="P-loop_NTPase"/>
</dbReference>
<dbReference type="GeneID" id="35381668"/>
<evidence type="ECO:0000313" key="2">
    <source>
        <dbReference type="EMBL" id="SNW62917.1"/>
    </source>
</evidence>
<feature type="coiled-coil region" evidence="1">
    <location>
        <begin position="467"/>
        <end position="501"/>
    </location>
</feature>
<accession>A0A2I2L5W1</accession>
<gene>
    <name evidence="2" type="ORF">ORPV_1013</name>
</gene>
<dbReference type="KEGG" id="vg:35381668"/>